<dbReference type="GO" id="GO:0000056">
    <property type="term" value="P:ribosomal small subunit export from nucleus"/>
    <property type="evidence" value="ECO:0007669"/>
    <property type="project" value="EnsemblFungi"/>
</dbReference>
<keyword evidence="9" id="KW-1185">Reference proteome</keyword>
<dbReference type="InterPro" id="IPR016024">
    <property type="entry name" value="ARM-type_fold"/>
</dbReference>
<evidence type="ECO:0000256" key="2">
    <source>
        <dbReference type="ARBA" id="ARBA00005301"/>
    </source>
</evidence>
<dbReference type="GeneID" id="30967846"/>
<feature type="compositionally biased region" description="Basic residues" evidence="7">
    <location>
        <begin position="737"/>
        <end position="749"/>
    </location>
</feature>
<gene>
    <name evidence="8" type="ORF">ASCRUDRAFT_78320</name>
</gene>
<dbReference type="InParanoid" id="A0A1D2V8B5"/>
<dbReference type="InterPro" id="IPR011989">
    <property type="entry name" value="ARM-like"/>
</dbReference>
<comment type="similarity">
    <text evidence="2">Belongs to the NOP9 family.</text>
</comment>
<name>A0A1D2V8B5_9ASCO</name>
<dbReference type="Proteomes" id="UP000095038">
    <property type="component" value="Unassembled WGS sequence"/>
</dbReference>
<accession>A0A1D2V8B5</accession>
<dbReference type="STRING" id="1344418.A0A1D2V8B5"/>
<dbReference type="AlphaFoldDB" id="A0A1D2V8B5"/>
<organism evidence="8 9">
    <name type="scientific">Ascoidea rubescens DSM 1968</name>
    <dbReference type="NCBI Taxonomy" id="1344418"/>
    <lineage>
        <taxon>Eukaryota</taxon>
        <taxon>Fungi</taxon>
        <taxon>Dikarya</taxon>
        <taxon>Ascomycota</taxon>
        <taxon>Saccharomycotina</taxon>
        <taxon>Saccharomycetes</taxon>
        <taxon>Ascoideaceae</taxon>
        <taxon>Ascoidea</taxon>
    </lineage>
</organism>
<evidence type="ECO:0000256" key="7">
    <source>
        <dbReference type="SAM" id="MobiDB-lite"/>
    </source>
</evidence>
<dbReference type="SUPFAM" id="SSF48371">
    <property type="entry name" value="ARM repeat"/>
    <property type="match status" value="1"/>
</dbReference>
<protein>
    <recommendedName>
        <fullName evidence="3">Nucleolar protein 9</fullName>
    </recommendedName>
    <alternativeName>
        <fullName evidence="5 6">Pumilio domain-containing protein NOP9</fullName>
    </alternativeName>
</protein>
<dbReference type="Pfam" id="PF22493">
    <property type="entry name" value="PUF_NOP9"/>
    <property type="match status" value="1"/>
</dbReference>
<evidence type="ECO:0000256" key="4">
    <source>
        <dbReference type="ARBA" id="ARBA00022737"/>
    </source>
</evidence>
<evidence type="ECO:0000256" key="3">
    <source>
        <dbReference type="ARBA" id="ARBA00016427"/>
    </source>
</evidence>
<feature type="compositionally biased region" description="Basic and acidic residues" evidence="7">
    <location>
        <begin position="696"/>
        <end position="711"/>
    </location>
</feature>
<dbReference type="OrthoDB" id="392571at2759"/>
<evidence type="ECO:0000256" key="1">
    <source>
        <dbReference type="ARBA" id="ARBA00004604"/>
    </source>
</evidence>
<dbReference type="GO" id="GO:0003723">
    <property type="term" value="F:RNA binding"/>
    <property type="evidence" value="ECO:0007669"/>
    <property type="project" value="EnsemblFungi"/>
</dbReference>
<dbReference type="GO" id="GO:0000472">
    <property type="term" value="P:endonucleolytic cleavage to generate mature 5'-end of SSU-rRNA from (SSU-rRNA, 5.8S rRNA, LSU-rRNA)"/>
    <property type="evidence" value="ECO:0007669"/>
    <property type="project" value="EnsemblFungi"/>
</dbReference>
<feature type="region of interest" description="Disordered" evidence="7">
    <location>
        <begin position="1"/>
        <end position="39"/>
    </location>
</feature>
<dbReference type="GO" id="GO:0000447">
    <property type="term" value="P:endonucleolytic cleavage in ITS1 to separate SSU-rRNA from 5.8S rRNA and LSU-rRNA from tricistronic rRNA transcript (SSU-rRNA, 5.8S rRNA, LSU-rRNA)"/>
    <property type="evidence" value="ECO:0007669"/>
    <property type="project" value="EnsemblFungi"/>
</dbReference>
<dbReference type="InterPro" id="IPR001313">
    <property type="entry name" value="Pumilio_RNA-bd_rpt"/>
</dbReference>
<proteinExistence type="inferred from homology"/>
<reference evidence="9" key="1">
    <citation type="submission" date="2016-05" db="EMBL/GenBank/DDBJ databases">
        <title>Comparative genomics of biotechnologically important yeasts.</title>
        <authorList>
            <consortium name="DOE Joint Genome Institute"/>
            <person name="Riley R."/>
            <person name="Haridas S."/>
            <person name="Wolfe K.H."/>
            <person name="Lopes M.R."/>
            <person name="Hittinger C.T."/>
            <person name="Goker M."/>
            <person name="Salamov A."/>
            <person name="Wisecaver J."/>
            <person name="Long T.M."/>
            <person name="Aerts A.L."/>
            <person name="Barry K."/>
            <person name="Choi C."/>
            <person name="Clum A."/>
            <person name="Coughlan A.Y."/>
            <person name="Deshpande S."/>
            <person name="Douglass A.P."/>
            <person name="Hanson S.J."/>
            <person name="Klenk H.-P."/>
            <person name="Labutti K."/>
            <person name="Lapidus A."/>
            <person name="Lindquist E."/>
            <person name="Lipzen A."/>
            <person name="Meier-Kolthoff J.P."/>
            <person name="Ohm R.A."/>
            <person name="Otillar R.P."/>
            <person name="Pangilinan J."/>
            <person name="Peng Y."/>
            <person name="Rokas A."/>
            <person name="Rosa C.A."/>
            <person name="Scheuner C."/>
            <person name="Sibirny A.A."/>
            <person name="Slot J.C."/>
            <person name="Stielow J.B."/>
            <person name="Sun H."/>
            <person name="Kurtzman C.P."/>
            <person name="Blackwell M."/>
            <person name="Grigoriev I.V."/>
            <person name="Jeffries T.W."/>
        </authorList>
    </citation>
    <scope>NUCLEOTIDE SEQUENCE [LARGE SCALE GENOMIC DNA]</scope>
    <source>
        <strain evidence="9">DSM 1968</strain>
    </source>
</reference>
<sequence length="749" mass="87626">MAKARGRREAKKQEKQEGQEKKLEKEFKSALESPEDDLKNHHQEEISDVHLVPQLVKEALPTTFFGLLDKPEKQFFLEAESTLNINVFDNDEEKQKYINSIFNEVKGKELKLVTDQICSKLMERLILEANDSQLKNIFQSFEGFFVKIAHHKYSSHCLETLLVRCAALIEKELLNPNILLQESIDSNEEYSPMDSMFIFMINEYIPYLQEMLENQYASHTLRLILLILASKELPSTTVSNSTLRSKKSKVARKMIEIKDNEDFSKNYQVPSTFKFELKKTILNLTQGLSITKLRQLSIDKVSSPVIQIIIKVESIYDKNKTIYNTIFNADEKESAYMEYCLTDPVGSHFLQFVIMNTKSKLSERLFETYMKDRLMKLVNRNTTAVYVIQSLLQKLKTTYVKQILDILMPNFNQITDLNLELSQDILDKVMERKAYKKDLIIQQVLSKYSSSSLSNKFIGNNSQPLLAPAISISVSQPDLKEISESKKEDEDQKINLLESILKLSTSTLGNIKDDWPTAEERRNSIFLEKLISFDEKFLVLTFDTLLELPRERFIQMCFHGIFSHVIEIILLSPEKLSTIQRRKFLNCFDGEIVNLCCNVYGSHAVDKLWWFSSKLPIYKERIANEMVSESLKVKESNYGRLVWKNWKLELFTRKRVDWKAEVRESDNQFDKAVEELSKRNEKINEKMKNQNNNNDKQNKKQNEKQNENKQKELKKRPHETIENYVQRKSSKKPEKLRGRKLKKSRKAKT</sequence>
<dbReference type="GO" id="GO:0000480">
    <property type="term" value="P:endonucleolytic cleavage in 5'-ETS of tricistronic rRNA transcript (SSU-rRNA, 5.8S rRNA, LSU-rRNA)"/>
    <property type="evidence" value="ECO:0007669"/>
    <property type="project" value="EnsemblFungi"/>
</dbReference>
<dbReference type="EMBL" id="KV454500">
    <property type="protein sequence ID" value="ODV57889.1"/>
    <property type="molecule type" value="Genomic_DNA"/>
</dbReference>
<dbReference type="SMART" id="SM00025">
    <property type="entry name" value="Pumilio"/>
    <property type="match status" value="8"/>
</dbReference>
<dbReference type="GO" id="GO:0030688">
    <property type="term" value="C:preribosome, small subunit precursor"/>
    <property type="evidence" value="ECO:0007669"/>
    <property type="project" value="EnsemblFungi"/>
</dbReference>
<dbReference type="GO" id="GO:0030686">
    <property type="term" value="C:90S preribosome"/>
    <property type="evidence" value="ECO:0007669"/>
    <property type="project" value="EnsemblFungi"/>
</dbReference>
<dbReference type="RefSeq" id="XP_020044196.1">
    <property type="nucleotide sequence ID" value="XM_020194210.1"/>
</dbReference>
<comment type="subcellular location">
    <subcellularLocation>
        <location evidence="1">Nucleus</location>
        <location evidence="1">Nucleolus</location>
    </subcellularLocation>
</comment>
<feature type="compositionally biased region" description="Basic residues" evidence="7">
    <location>
        <begin position="1"/>
        <end position="10"/>
    </location>
</feature>
<evidence type="ECO:0000256" key="6">
    <source>
        <dbReference type="ARBA" id="ARBA00031929"/>
    </source>
</evidence>
<evidence type="ECO:0000313" key="9">
    <source>
        <dbReference type="Proteomes" id="UP000095038"/>
    </source>
</evidence>
<evidence type="ECO:0000313" key="8">
    <source>
        <dbReference type="EMBL" id="ODV57889.1"/>
    </source>
</evidence>
<feature type="compositionally biased region" description="Basic and acidic residues" evidence="7">
    <location>
        <begin position="11"/>
        <end position="29"/>
    </location>
</feature>
<dbReference type="FunCoup" id="A0A1D2V8B5">
    <property type="interactions" value="917"/>
</dbReference>
<dbReference type="Gene3D" id="1.25.10.10">
    <property type="entry name" value="Leucine-rich Repeat Variant"/>
    <property type="match status" value="3"/>
</dbReference>
<dbReference type="GO" id="GO:0032040">
    <property type="term" value="C:small-subunit processome"/>
    <property type="evidence" value="ECO:0007669"/>
    <property type="project" value="EnsemblFungi"/>
</dbReference>
<dbReference type="PANTHER" id="PTHR13102:SF0">
    <property type="entry name" value="NUCLEOLAR PROTEIN 9"/>
    <property type="match status" value="1"/>
</dbReference>
<dbReference type="InterPro" id="IPR040000">
    <property type="entry name" value="NOP9"/>
</dbReference>
<keyword evidence="4" id="KW-0677">Repeat</keyword>
<dbReference type="PANTHER" id="PTHR13102">
    <property type="entry name" value="NUCLEOLAR PROTEIN 9"/>
    <property type="match status" value="1"/>
</dbReference>
<evidence type="ECO:0000256" key="5">
    <source>
        <dbReference type="ARBA" id="ARBA00030932"/>
    </source>
</evidence>
<feature type="region of interest" description="Disordered" evidence="7">
    <location>
        <begin position="683"/>
        <end position="749"/>
    </location>
</feature>